<dbReference type="CDD" id="cd02440">
    <property type="entry name" value="AdoMet_MTases"/>
    <property type="match status" value="1"/>
</dbReference>
<gene>
    <name evidence="1" type="ORF">N0B31_14705</name>
</gene>
<keyword evidence="2" id="KW-1185">Reference proteome</keyword>
<reference evidence="1" key="1">
    <citation type="submission" date="2022-09" db="EMBL/GenBank/DDBJ databases">
        <title>Diverse halophilic archaea isolated from saline environments.</title>
        <authorList>
            <person name="Cui H.-L."/>
        </authorList>
    </citation>
    <scope>NUCLEOTIDE SEQUENCE</scope>
    <source>
        <strain evidence="1">ZS-35-S2</strain>
    </source>
</reference>
<dbReference type="GO" id="GO:0032259">
    <property type="term" value="P:methylation"/>
    <property type="evidence" value="ECO:0007669"/>
    <property type="project" value="UniProtKB-KW"/>
</dbReference>
<dbReference type="PANTHER" id="PTHR43591">
    <property type="entry name" value="METHYLTRANSFERASE"/>
    <property type="match status" value="1"/>
</dbReference>
<dbReference type="Gene3D" id="3.40.50.150">
    <property type="entry name" value="Vaccinia Virus protein VP39"/>
    <property type="match status" value="1"/>
</dbReference>
<dbReference type="RefSeq" id="WP_260592379.1">
    <property type="nucleotide sequence ID" value="NZ_CP104003.1"/>
</dbReference>
<sequence>MDEDAIYNRHFEVFLLWACRETGVVDELLAGTEGTAALAAGAGITERAADIVLGCLVELGYAERADGGYRATESLRVLDPEADVLDRGMLPHRLDSLENYMQLPEVMRTGEPPEHTDAGFRNFVGAMATVEDVAVREIVTTVEHAHPRPDTVLDVGGGPGRFGAEFARRGADVALFDRPGVLDLLESHHADLGLDVVAGDALESLPAGFDLVFSARMTTSFTPADLRAYFENAFDALKPGGTFVCTERVRGMSEMDNRFAFHMLTLTDTGNTHTADEYRSALEDVGFVDVEIDDVPRTEFQTVVGRKER</sequence>
<evidence type="ECO:0000313" key="2">
    <source>
        <dbReference type="Proteomes" id="UP001057580"/>
    </source>
</evidence>
<dbReference type="SUPFAM" id="SSF46785">
    <property type="entry name" value="Winged helix' DNA-binding domain"/>
    <property type="match status" value="1"/>
</dbReference>
<dbReference type="GeneID" id="74943697"/>
<dbReference type="GO" id="GO:0008168">
    <property type="term" value="F:methyltransferase activity"/>
    <property type="evidence" value="ECO:0007669"/>
    <property type="project" value="UniProtKB-KW"/>
</dbReference>
<name>A0A9E7U3L6_9EURY</name>
<keyword evidence="1" id="KW-0489">Methyltransferase</keyword>
<accession>A0A9E7U3L6</accession>
<evidence type="ECO:0000313" key="1">
    <source>
        <dbReference type="EMBL" id="UWM53385.1"/>
    </source>
</evidence>
<organism evidence="1 2">
    <name type="scientific">Salinirubellus salinus</name>
    <dbReference type="NCBI Taxonomy" id="1364945"/>
    <lineage>
        <taxon>Archaea</taxon>
        <taxon>Methanobacteriati</taxon>
        <taxon>Methanobacteriota</taxon>
        <taxon>Stenosarchaea group</taxon>
        <taxon>Halobacteria</taxon>
        <taxon>Halobacteriales</taxon>
        <taxon>Natronomonadaceae</taxon>
        <taxon>Salinirubellus</taxon>
    </lineage>
</organism>
<dbReference type="InterPro" id="IPR036390">
    <property type="entry name" value="WH_DNA-bd_sf"/>
</dbReference>
<dbReference type="EMBL" id="CP104003">
    <property type="protein sequence ID" value="UWM53385.1"/>
    <property type="molecule type" value="Genomic_DNA"/>
</dbReference>
<proteinExistence type="predicted"/>
<dbReference type="InterPro" id="IPR036388">
    <property type="entry name" value="WH-like_DNA-bd_sf"/>
</dbReference>
<dbReference type="KEGG" id="ssai:N0B31_14705"/>
<dbReference type="Pfam" id="PF13489">
    <property type="entry name" value="Methyltransf_23"/>
    <property type="match status" value="1"/>
</dbReference>
<dbReference type="Proteomes" id="UP001057580">
    <property type="component" value="Chromosome"/>
</dbReference>
<keyword evidence="1" id="KW-0808">Transferase</keyword>
<dbReference type="AlphaFoldDB" id="A0A9E7U3L6"/>
<dbReference type="SUPFAM" id="SSF53335">
    <property type="entry name" value="S-adenosyl-L-methionine-dependent methyltransferases"/>
    <property type="match status" value="1"/>
</dbReference>
<dbReference type="InterPro" id="IPR029063">
    <property type="entry name" value="SAM-dependent_MTases_sf"/>
</dbReference>
<protein>
    <submittedName>
        <fullName evidence="1">Class I SAM-dependent methyltransferase</fullName>
    </submittedName>
</protein>
<dbReference type="Gene3D" id="1.10.10.10">
    <property type="entry name" value="Winged helix-like DNA-binding domain superfamily/Winged helix DNA-binding domain"/>
    <property type="match status" value="1"/>
</dbReference>